<dbReference type="FunFam" id="2.70.150.10:FF:000002">
    <property type="entry name" value="Copper-transporting ATPase 1, putative"/>
    <property type="match status" value="1"/>
</dbReference>
<dbReference type="Gene3D" id="2.70.150.10">
    <property type="entry name" value="Calcium-transporting ATPase, cytoplasmic transduction domain A"/>
    <property type="match status" value="1"/>
</dbReference>
<dbReference type="EMBL" id="FQYI01000003">
    <property type="protein sequence ID" value="SHI66728.1"/>
    <property type="molecule type" value="Genomic_DNA"/>
</dbReference>
<dbReference type="Pfam" id="PF00403">
    <property type="entry name" value="HMA"/>
    <property type="match status" value="1"/>
</dbReference>
<dbReference type="SUPFAM" id="SSF55008">
    <property type="entry name" value="HMA, heavy metal-associated domain"/>
    <property type="match status" value="1"/>
</dbReference>
<dbReference type="Pfam" id="PF00702">
    <property type="entry name" value="Hydrolase"/>
    <property type="match status" value="1"/>
</dbReference>
<evidence type="ECO:0000256" key="11">
    <source>
        <dbReference type="RuleBase" id="RU362081"/>
    </source>
</evidence>
<comment type="subcellular location">
    <subcellularLocation>
        <location evidence="11">Cell membrane</location>
    </subcellularLocation>
    <subcellularLocation>
        <location evidence="1">Endomembrane system</location>
        <topology evidence="1">Multi-pass membrane protein</topology>
    </subcellularLocation>
</comment>
<dbReference type="AlphaFoldDB" id="A0A1M6D173"/>
<feature type="transmembrane region" description="Helical" evidence="11">
    <location>
        <begin position="435"/>
        <end position="458"/>
    </location>
</feature>
<dbReference type="PROSITE" id="PS50846">
    <property type="entry name" value="HMA_2"/>
    <property type="match status" value="1"/>
</dbReference>
<dbReference type="GO" id="GO:0005524">
    <property type="term" value="F:ATP binding"/>
    <property type="evidence" value="ECO:0007669"/>
    <property type="project" value="UniProtKB-UniRule"/>
</dbReference>
<dbReference type="SUPFAM" id="SSF81653">
    <property type="entry name" value="Calcium ATPase, transduction domain A"/>
    <property type="match status" value="1"/>
</dbReference>
<reference evidence="13 14" key="1">
    <citation type="submission" date="2016-11" db="EMBL/GenBank/DDBJ databases">
        <authorList>
            <person name="Jaros S."/>
            <person name="Januszkiewicz K."/>
            <person name="Wedrychowicz H."/>
        </authorList>
    </citation>
    <scope>NUCLEOTIDE SEQUENCE [LARGE SCALE GENOMIC DNA]</scope>
    <source>
        <strain evidence="13 14">DSM 25479</strain>
    </source>
</reference>
<protein>
    <submittedName>
        <fullName evidence="13">Cu2+-exporting ATPase</fullName>
    </submittedName>
</protein>
<feature type="transmembrane region" description="Helical" evidence="11">
    <location>
        <begin position="253"/>
        <end position="271"/>
    </location>
</feature>
<keyword evidence="11" id="KW-1003">Cell membrane</keyword>
<evidence type="ECO:0000313" key="13">
    <source>
        <dbReference type="EMBL" id="SHI66728.1"/>
    </source>
</evidence>
<evidence type="ECO:0000256" key="6">
    <source>
        <dbReference type="ARBA" id="ARBA00022741"/>
    </source>
</evidence>
<keyword evidence="7 11" id="KW-0067">ATP-binding</keyword>
<dbReference type="SUPFAM" id="SSF56784">
    <property type="entry name" value="HAD-like"/>
    <property type="match status" value="1"/>
</dbReference>
<evidence type="ECO:0000256" key="10">
    <source>
        <dbReference type="ARBA" id="ARBA00023136"/>
    </source>
</evidence>
<dbReference type="CDD" id="cd00371">
    <property type="entry name" value="HMA"/>
    <property type="match status" value="1"/>
</dbReference>
<dbReference type="InterPro" id="IPR036163">
    <property type="entry name" value="HMA_dom_sf"/>
</dbReference>
<dbReference type="Gene3D" id="3.30.70.100">
    <property type="match status" value="1"/>
</dbReference>
<dbReference type="InterPro" id="IPR008250">
    <property type="entry name" value="ATPase_P-typ_transduc_dom_A_sf"/>
</dbReference>
<dbReference type="InterPro" id="IPR027256">
    <property type="entry name" value="P-typ_ATPase_IB"/>
</dbReference>
<dbReference type="FunFam" id="3.30.70.100:FF:000001">
    <property type="entry name" value="ATPase copper transporting beta"/>
    <property type="match status" value="1"/>
</dbReference>
<dbReference type="SFLD" id="SFLDF00027">
    <property type="entry name" value="p-type_atpase"/>
    <property type="match status" value="1"/>
</dbReference>
<dbReference type="GO" id="GO:0016887">
    <property type="term" value="F:ATP hydrolysis activity"/>
    <property type="evidence" value="ECO:0007669"/>
    <property type="project" value="InterPro"/>
</dbReference>
<dbReference type="GO" id="GO:0012505">
    <property type="term" value="C:endomembrane system"/>
    <property type="evidence" value="ECO:0007669"/>
    <property type="project" value="UniProtKB-SubCell"/>
</dbReference>
<feature type="transmembrane region" description="Helical" evidence="11">
    <location>
        <begin position="163"/>
        <end position="181"/>
    </location>
</feature>
<dbReference type="InterPro" id="IPR023299">
    <property type="entry name" value="ATPase_P-typ_cyto_dom_N"/>
</dbReference>
<organism evidence="13 14">
    <name type="scientific">Cruoricaptor ignavus</name>
    <dbReference type="NCBI Taxonomy" id="1118202"/>
    <lineage>
        <taxon>Bacteria</taxon>
        <taxon>Pseudomonadati</taxon>
        <taxon>Bacteroidota</taxon>
        <taxon>Flavobacteriia</taxon>
        <taxon>Flavobacteriales</taxon>
        <taxon>Weeksellaceae</taxon>
        <taxon>Cruoricaptor</taxon>
    </lineage>
</organism>
<dbReference type="InterPro" id="IPR059000">
    <property type="entry name" value="ATPase_P-type_domA"/>
</dbReference>
<dbReference type="InterPro" id="IPR001757">
    <property type="entry name" value="P_typ_ATPase"/>
</dbReference>
<dbReference type="NCBIfam" id="TIGR01525">
    <property type="entry name" value="ATPase-IB_hvy"/>
    <property type="match status" value="1"/>
</dbReference>
<keyword evidence="8" id="KW-1278">Translocase</keyword>
<dbReference type="NCBIfam" id="TIGR01511">
    <property type="entry name" value="ATPase-IB1_Cu"/>
    <property type="match status" value="1"/>
</dbReference>
<dbReference type="SFLD" id="SFLDS00003">
    <property type="entry name" value="Haloacid_Dehalogenase"/>
    <property type="match status" value="1"/>
</dbReference>
<keyword evidence="3" id="KW-0813">Transport</keyword>
<dbReference type="Pfam" id="PF00122">
    <property type="entry name" value="E1-E2_ATPase"/>
    <property type="match status" value="1"/>
</dbReference>
<feature type="transmembrane region" description="Helical" evidence="11">
    <location>
        <begin position="772"/>
        <end position="794"/>
    </location>
</feature>
<dbReference type="GO" id="GO:0043682">
    <property type="term" value="F:P-type divalent copper transporter activity"/>
    <property type="evidence" value="ECO:0007669"/>
    <property type="project" value="TreeGrafter"/>
</dbReference>
<dbReference type="GO" id="GO:0055070">
    <property type="term" value="P:copper ion homeostasis"/>
    <property type="evidence" value="ECO:0007669"/>
    <property type="project" value="TreeGrafter"/>
</dbReference>
<evidence type="ECO:0000256" key="4">
    <source>
        <dbReference type="ARBA" id="ARBA00022692"/>
    </source>
</evidence>
<proteinExistence type="inferred from homology"/>
<dbReference type="SFLD" id="SFLDG00002">
    <property type="entry name" value="C1.7:_P-type_atpase_like"/>
    <property type="match status" value="1"/>
</dbReference>
<evidence type="ECO:0000259" key="12">
    <source>
        <dbReference type="PROSITE" id="PS50846"/>
    </source>
</evidence>
<dbReference type="NCBIfam" id="TIGR01494">
    <property type="entry name" value="ATPase_P-type"/>
    <property type="match status" value="1"/>
</dbReference>
<evidence type="ECO:0000256" key="1">
    <source>
        <dbReference type="ARBA" id="ARBA00004127"/>
    </source>
</evidence>
<dbReference type="PRINTS" id="PR00943">
    <property type="entry name" value="CUATPASE"/>
</dbReference>
<dbReference type="OrthoDB" id="1521937at2"/>
<dbReference type="InterPro" id="IPR023214">
    <property type="entry name" value="HAD_sf"/>
</dbReference>
<evidence type="ECO:0000256" key="8">
    <source>
        <dbReference type="ARBA" id="ARBA00022967"/>
    </source>
</evidence>
<dbReference type="PANTHER" id="PTHR43520">
    <property type="entry name" value="ATP7, ISOFORM B"/>
    <property type="match status" value="1"/>
</dbReference>
<keyword evidence="9 11" id="KW-1133">Transmembrane helix</keyword>
<evidence type="ECO:0000313" key="14">
    <source>
        <dbReference type="Proteomes" id="UP000184335"/>
    </source>
</evidence>
<dbReference type="Gene3D" id="3.40.50.1000">
    <property type="entry name" value="HAD superfamily/HAD-like"/>
    <property type="match status" value="1"/>
</dbReference>
<feature type="transmembrane region" description="Helical" evidence="11">
    <location>
        <begin position="222"/>
        <end position="241"/>
    </location>
</feature>
<comment type="similarity">
    <text evidence="2 11">Belongs to the cation transport ATPase (P-type) (TC 3.A.3) family. Type IB subfamily.</text>
</comment>
<evidence type="ECO:0000256" key="3">
    <source>
        <dbReference type="ARBA" id="ARBA00022448"/>
    </source>
</evidence>
<dbReference type="PANTHER" id="PTHR43520:SF8">
    <property type="entry name" value="P-TYPE CU(+) TRANSPORTER"/>
    <property type="match status" value="1"/>
</dbReference>
<keyword evidence="6 11" id="KW-0547">Nucleotide-binding</keyword>
<dbReference type="NCBIfam" id="TIGR01512">
    <property type="entry name" value="ATPase-IB2_Cd"/>
    <property type="match status" value="1"/>
</dbReference>
<dbReference type="PROSITE" id="PS00154">
    <property type="entry name" value="ATPASE_E1_E2"/>
    <property type="match status" value="1"/>
</dbReference>
<keyword evidence="4 11" id="KW-0812">Transmembrane</keyword>
<evidence type="ECO:0000256" key="5">
    <source>
        <dbReference type="ARBA" id="ARBA00022723"/>
    </source>
</evidence>
<dbReference type="CDD" id="cd02094">
    <property type="entry name" value="P-type_ATPase_Cu-like"/>
    <property type="match status" value="1"/>
</dbReference>
<evidence type="ECO:0000256" key="2">
    <source>
        <dbReference type="ARBA" id="ARBA00006024"/>
    </source>
</evidence>
<keyword evidence="14" id="KW-1185">Reference proteome</keyword>
<name>A0A1M6D173_9FLAO</name>
<dbReference type="InterPro" id="IPR044492">
    <property type="entry name" value="P_typ_ATPase_HD_dom"/>
</dbReference>
<dbReference type="GO" id="GO:0005507">
    <property type="term" value="F:copper ion binding"/>
    <property type="evidence" value="ECO:0007669"/>
    <property type="project" value="TreeGrafter"/>
</dbReference>
<evidence type="ECO:0000256" key="9">
    <source>
        <dbReference type="ARBA" id="ARBA00022989"/>
    </source>
</evidence>
<feature type="transmembrane region" description="Helical" evidence="11">
    <location>
        <begin position="407"/>
        <end position="429"/>
    </location>
</feature>
<accession>A0A1M6D173</accession>
<gene>
    <name evidence="13" type="ORF">SAMN05443429_10372</name>
</gene>
<keyword evidence="10 11" id="KW-0472">Membrane</keyword>
<dbReference type="SUPFAM" id="SSF81665">
    <property type="entry name" value="Calcium ATPase, transmembrane domain M"/>
    <property type="match status" value="1"/>
</dbReference>
<sequence length="800" mass="85913">MAKFSINIPYRGEINQSAAQDLREKLISLKGVEDPSFDEDSHQLQLTVKDSEAIAAAVVALRGAGVQIPSQRASFPVLGMTCAACASSTENVAKYTEGVLDASVNFATGNLKVEYLPSLTGPEEIRRSVQEAGYDLLIEDKAKEQEKLREIQEENFSKQKTKTLLAAALSLPVAVLGMFFMDWRYTPVVSAILSAPVVFWLGRSFFVNAFRQARHGSANMDTLVALSTGIAYFFSLFNLLFPQVWESRGMEAHVYFEAAAVIVTFVLLGKLMEEKAKGNTSAAIKKLIGLQPKTVTIITADGQEIIKPIEEISVGEAVLIRPGEKIPVDGVVQSGESFVDESALTGEPLPVRKLQDSEVFAGTLNQKGSFVFKAIKVGSDTVLAQIIDTVQEAQGSKAPIQKLTDKIASVFVPSVLGIAALTFFIWMIFGGDDGFAGGILAAVTVLVIACPCALGLATPTAVMVGIGKAAENGILIKDAESLQMIGKIDTVVLDKTGTITEGHPQVTDIRWAKYADEVSRQVLFTLEKHSEHPLAEAIVAHFPGFRSLPLASFESHTGEGISGEYNGKKYLAGNQKLMNRNNVQAGEFQSYDALASRGTTQIYFADDSQVLAVVNIEDKIKEGSAAAVAEIQEAGIDVWMLTGDSGNAAKKIAAQAGIKNFRAELLPNDKADFIKELQLKGKRVAMAGDGINDSTAMAVADVSIAMGKGSDIAKDVAKMTIISSDLRKLPLAVRLSGQTTQTIRQNLFWAFIYNIIGIPVAAGALYPVNGFLLNPMLAGAAMAFSSVSVVLNSLRLRYRK</sequence>
<dbReference type="GO" id="GO:0005886">
    <property type="term" value="C:plasma membrane"/>
    <property type="evidence" value="ECO:0007669"/>
    <property type="project" value="UniProtKB-SubCell"/>
</dbReference>
<dbReference type="InterPro" id="IPR006121">
    <property type="entry name" value="HMA_dom"/>
</dbReference>
<feature type="transmembrane region" description="Helical" evidence="11">
    <location>
        <begin position="747"/>
        <end position="766"/>
    </location>
</feature>
<dbReference type="PRINTS" id="PR00119">
    <property type="entry name" value="CATATPASE"/>
</dbReference>
<dbReference type="Gene3D" id="3.40.1110.10">
    <property type="entry name" value="Calcium-transporting ATPase, cytoplasmic domain N"/>
    <property type="match status" value="1"/>
</dbReference>
<dbReference type="InterPro" id="IPR023298">
    <property type="entry name" value="ATPase_P-typ_TM_dom_sf"/>
</dbReference>
<dbReference type="InterPro" id="IPR018303">
    <property type="entry name" value="ATPase_P-typ_P_site"/>
</dbReference>
<feature type="transmembrane region" description="Helical" evidence="11">
    <location>
        <begin position="187"/>
        <end position="210"/>
    </location>
</feature>
<dbReference type="STRING" id="1118202.SAMN05443429_10372"/>
<evidence type="ECO:0000256" key="7">
    <source>
        <dbReference type="ARBA" id="ARBA00022840"/>
    </source>
</evidence>
<dbReference type="Proteomes" id="UP000184335">
    <property type="component" value="Unassembled WGS sequence"/>
</dbReference>
<dbReference type="RefSeq" id="WP_073178769.1">
    <property type="nucleotide sequence ID" value="NZ_FQYI01000003.1"/>
</dbReference>
<keyword evidence="5 11" id="KW-0479">Metal-binding</keyword>
<dbReference type="InterPro" id="IPR036412">
    <property type="entry name" value="HAD-like_sf"/>
</dbReference>
<feature type="domain" description="HMA" evidence="12">
    <location>
        <begin position="71"/>
        <end position="137"/>
    </location>
</feature>